<keyword evidence="1" id="KW-1133">Transmembrane helix</keyword>
<dbReference type="Proteomes" id="UP000824120">
    <property type="component" value="Chromosome 9"/>
</dbReference>
<gene>
    <name evidence="2" type="ORF">H5410_047270</name>
</gene>
<dbReference type="EMBL" id="JACXVP010000009">
    <property type="protein sequence ID" value="KAG5586836.1"/>
    <property type="molecule type" value="Genomic_DNA"/>
</dbReference>
<reference evidence="2 3" key="1">
    <citation type="submission" date="2020-09" db="EMBL/GenBank/DDBJ databases">
        <title>De no assembly of potato wild relative species, Solanum commersonii.</title>
        <authorList>
            <person name="Cho K."/>
        </authorList>
    </citation>
    <scope>NUCLEOTIDE SEQUENCE [LARGE SCALE GENOMIC DNA]</scope>
    <source>
        <strain evidence="2">LZ3.2</strain>
        <tissue evidence="2">Leaf</tissue>
    </source>
</reference>
<evidence type="ECO:0000313" key="3">
    <source>
        <dbReference type="Proteomes" id="UP000824120"/>
    </source>
</evidence>
<name>A0A9J5XHT1_SOLCO</name>
<evidence type="ECO:0000313" key="2">
    <source>
        <dbReference type="EMBL" id="KAG5586836.1"/>
    </source>
</evidence>
<dbReference type="AlphaFoldDB" id="A0A9J5XHT1"/>
<organism evidence="2 3">
    <name type="scientific">Solanum commersonii</name>
    <name type="common">Commerson's wild potato</name>
    <name type="synonym">Commerson's nightshade</name>
    <dbReference type="NCBI Taxonomy" id="4109"/>
    <lineage>
        <taxon>Eukaryota</taxon>
        <taxon>Viridiplantae</taxon>
        <taxon>Streptophyta</taxon>
        <taxon>Embryophyta</taxon>
        <taxon>Tracheophyta</taxon>
        <taxon>Spermatophyta</taxon>
        <taxon>Magnoliopsida</taxon>
        <taxon>eudicotyledons</taxon>
        <taxon>Gunneridae</taxon>
        <taxon>Pentapetalae</taxon>
        <taxon>asterids</taxon>
        <taxon>lamiids</taxon>
        <taxon>Solanales</taxon>
        <taxon>Solanaceae</taxon>
        <taxon>Solanoideae</taxon>
        <taxon>Solaneae</taxon>
        <taxon>Solanum</taxon>
    </lineage>
</organism>
<keyword evidence="1" id="KW-0812">Transmembrane</keyword>
<sequence length="56" mass="6718">MIFFNCKYLEFIKLFLAINSSIICWGWGLDFLLGLKKFQYHLLFAKLMDQCKICFT</sequence>
<protein>
    <submittedName>
        <fullName evidence="2">Uncharacterized protein</fullName>
    </submittedName>
</protein>
<comment type="caution">
    <text evidence="2">The sequence shown here is derived from an EMBL/GenBank/DDBJ whole genome shotgun (WGS) entry which is preliminary data.</text>
</comment>
<evidence type="ECO:0000256" key="1">
    <source>
        <dbReference type="SAM" id="Phobius"/>
    </source>
</evidence>
<keyword evidence="3" id="KW-1185">Reference proteome</keyword>
<keyword evidence="1" id="KW-0472">Membrane</keyword>
<accession>A0A9J5XHT1</accession>
<proteinExistence type="predicted"/>
<feature type="transmembrane region" description="Helical" evidence="1">
    <location>
        <begin position="12"/>
        <end position="33"/>
    </location>
</feature>